<protein>
    <submittedName>
        <fullName evidence="2">Uncharacterized protein</fullName>
    </submittedName>
</protein>
<dbReference type="EMBL" id="JARBHB010000010">
    <property type="protein sequence ID" value="KAJ8873768.1"/>
    <property type="molecule type" value="Genomic_DNA"/>
</dbReference>
<dbReference type="Proteomes" id="UP001159363">
    <property type="component" value="Chromosome 9"/>
</dbReference>
<evidence type="ECO:0000313" key="3">
    <source>
        <dbReference type="Proteomes" id="UP001159363"/>
    </source>
</evidence>
<keyword evidence="3" id="KW-1185">Reference proteome</keyword>
<proteinExistence type="predicted"/>
<evidence type="ECO:0000256" key="1">
    <source>
        <dbReference type="SAM" id="MobiDB-lite"/>
    </source>
</evidence>
<sequence length="177" mass="20077">MQRRGKREILGETRRPVASSGTIPVCESHRRVDRFNRPRHETNKGVRTASLLPSFSSAAVVHCSSPSAACRRPDVTDDSRRTRRRHGKSRACVPIDSIVRPPLKSLQLSGRPRRCEARITNCETPGGERIFWTAMPQARMGFSETRLCVERKTMAEEVTCLSKRSLMDARRHELGRL</sequence>
<comment type="caution">
    <text evidence="2">The sequence shown here is derived from an EMBL/GenBank/DDBJ whole genome shotgun (WGS) entry which is preliminary data.</text>
</comment>
<reference evidence="2 3" key="1">
    <citation type="submission" date="2023-02" db="EMBL/GenBank/DDBJ databases">
        <title>LHISI_Scaffold_Assembly.</title>
        <authorList>
            <person name="Stuart O.P."/>
            <person name="Cleave R."/>
            <person name="Magrath M.J.L."/>
            <person name="Mikheyev A.S."/>
        </authorList>
    </citation>
    <scope>NUCLEOTIDE SEQUENCE [LARGE SCALE GENOMIC DNA]</scope>
    <source>
        <strain evidence="2">Daus_M_001</strain>
        <tissue evidence="2">Leg muscle</tissue>
    </source>
</reference>
<gene>
    <name evidence="2" type="ORF">PR048_024602</name>
</gene>
<feature type="region of interest" description="Disordered" evidence="1">
    <location>
        <begin position="1"/>
        <end position="22"/>
    </location>
</feature>
<accession>A0ABQ9GP03</accession>
<name>A0ABQ9GP03_9NEOP</name>
<organism evidence="2 3">
    <name type="scientific">Dryococelus australis</name>
    <dbReference type="NCBI Taxonomy" id="614101"/>
    <lineage>
        <taxon>Eukaryota</taxon>
        <taxon>Metazoa</taxon>
        <taxon>Ecdysozoa</taxon>
        <taxon>Arthropoda</taxon>
        <taxon>Hexapoda</taxon>
        <taxon>Insecta</taxon>
        <taxon>Pterygota</taxon>
        <taxon>Neoptera</taxon>
        <taxon>Polyneoptera</taxon>
        <taxon>Phasmatodea</taxon>
        <taxon>Verophasmatodea</taxon>
        <taxon>Anareolatae</taxon>
        <taxon>Phasmatidae</taxon>
        <taxon>Eurycanthinae</taxon>
        <taxon>Dryococelus</taxon>
    </lineage>
</organism>
<evidence type="ECO:0000313" key="2">
    <source>
        <dbReference type="EMBL" id="KAJ8873768.1"/>
    </source>
</evidence>